<gene>
    <name evidence="8" type="primary">atpH</name>
    <name evidence="9" type="ORF">QWY28_15225</name>
</gene>
<name>A0ABT8FI93_9ACTN</name>
<keyword evidence="10" id="KW-1185">Reference proteome</keyword>
<sequence length="272" mass="28231">MTASFRGASAESLAALTDELGGAVAGSPETATSVAGELFSVSQTLRSEGALRRFLTDASLPAEAKTGLVGQVLGGKVSETTLSVVRTAVSRRWTSAGDLPDALEHAGVVAAVKGAGDQAGRLSDELFGVAETIKSAPELRDALSDPARTLEDKTTLVRSLLDGKALPATVTLVVQSLAGTHRTVGVALAEYQKVAAQVQEQGVATVRVARDLTGAERDRLADLLSRQYGRPVHLNLLVDPTVLGGIRVEIGDDVIDGTVSSRLDDARRRLAG</sequence>
<evidence type="ECO:0000256" key="5">
    <source>
        <dbReference type="ARBA" id="ARBA00023136"/>
    </source>
</evidence>
<dbReference type="Proteomes" id="UP001168620">
    <property type="component" value="Unassembled WGS sequence"/>
</dbReference>
<organism evidence="9 10">
    <name type="scientific">Nocardioides oceani</name>
    <dbReference type="NCBI Taxonomy" id="3058369"/>
    <lineage>
        <taxon>Bacteria</taxon>
        <taxon>Bacillati</taxon>
        <taxon>Actinomycetota</taxon>
        <taxon>Actinomycetes</taxon>
        <taxon>Propionibacteriales</taxon>
        <taxon>Nocardioidaceae</taxon>
        <taxon>Nocardioides</taxon>
    </lineage>
</organism>
<comment type="subcellular location">
    <subcellularLocation>
        <location evidence="8">Cell membrane</location>
        <topology evidence="8">Peripheral membrane protein</topology>
    </subcellularLocation>
    <subcellularLocation>
        <location evidence="1">Membrane</location>
    </subcellularLocation>
</comment>
<keyword evidence="7 8" id="KW-0066">ATP synthesis</keyword>
<reference evidence="9" key="1">
    <citation type="submission" date="2023-06" db="EMBL/GenBank/DDBJ databases">
        <title>Draft genome sequence of Nocardioides sp. SOB77.</title>
        <authorList>
            <person name="Zhang G."/>
        </authorList>
    </citation>
    <scope>NUCLEOTIDE SEQUENCE</scope>
    <source>
        <strain evidence="9">SOB77</strain>
    </source>
</reference>
<comment type="function">
    <text evidence="8">This protein is part of the stalk that links CF(0) to CF(1). It either transmits conformational changes from CF(0) to CF(1) or is implicated in proton conduction.</text>
</comment>
<evidence type="ECO:0000313" key="9">
    <source>
        <dbReference type="EMBL" id="MDN4174314.1"/>
    </source>
</evidence>
<dbReference type="EMBL" id="JAUHJQ010000006">
    <property type="protein sequence ID" value="MDN4174314.1"/>
    <property type="molecule type" value="Genomic_DNA"/>
</dbReference>
<dbReference type="PROSITE" id="PS00389">
    <property type="entry name" value="ATPASE_DELTA"/>
    <property type="match status" value="1"/>
</dbReference>
<dbReference type="InterPro" id="IPR000711">
    <property type="entry name" value="ATPase_OSCP/dsu"/>
</dbReference>
<proteinExistence type="inferred from homology"/>
<evidence type="ECO:0000256" key="1">
    <source>
        <dbReference type="ARBA" id="ARBA00004370"/>
    </source>
</evidence>
<keyword evidence="3 8" id="KW-0375">Hydrogen ion transport</keyword>
<dbReference type="NCBIfam" id="TIGR01145">
    <property type="entry name" value="ATP_synt_delta"/>
    <property type="match status" value="1"/>
</dbReference>
<keyword evidence="5 8" id="KW-0472">Membrane</keyword>
<evidence type="ECO:0000256" key="7">
    <source>
        <dbReference type="ARBA" id="ARBA00023310"/>
    </source>
</evidence>
<dbReference type="NCBIfam" id="NF009967">
    <property type="entry name" value="PRK13430.1"/>
    <property type="match status" value="1"/>
</dbReference>
<keyword evidence="6 8" id="KW-0139">CF(1)</keyword>
<evidence type="ECO:0000256" key="4">
    <source>
        <dbReference type="ARBA" id="ARBA00023065"/>
    </source>
</evidence>
<evidence type="ECO:0000256" key="2">
    <source>
        <dbReference type="ARBA" id="ARBA00022448"/>
    </source>
</evidence>
<dbReference type="InterPro" id="IPR020781">
    <property type="entry name" value="ATPase_OSCP/d_CS"/>
</dbReference>
<evidence type="ECO:0000256" key="8">
    <source>
        <dbReference type="HAMAP-Rule" id="MF_01416"/>
    </source>
</evidence>
<comment type="function">
    <text evidence="8">F(1)F(0) ATP synthase produces ATP from ADP in the presence of a proton or sodium gradient. F-type ATPases consist of two structural domains, F(1) containing the extramembraneous catalytic core and F(0) containing the membrane proton channel, linked together by a central stalk and a peripheral stalk. During catalysis, ATP synthesis in the catalytic domain of F(1) is coupled via a rotary mechanism of the central stalk subunits to proton translocation.</text>
</comment>
<protein>
    <recommendedName>
        <fullName evidence="8">ATP synthase subunit delta</fullName>
    </recommendedName>
    <alternativeName>
        <fullName evidence="8">ATP synthase F(1) sector subunit delta</fullName>
    </alternativeName>
    <alternativeName>
        <fullName evidence="8">F-type ATPase subunit delta</fullName>
        <shortName evidence="8">F-ATPase subunit delta</shortName>
    </alternativeName>
</protein>
<evidence type="ECO:0000256" key="3">
    <source>
        <dbReference type="ARBA" id="ARBA00022781"/>
    </source>
</evidence>
<dbReference type="PRINTS" id="PR00125">
    <property type="entry name" value="ATPASEDELTA"/>
</dbReference>
<dbReference type="HAMAP" id="MF_01416">
    <property type="entry name" value="ATP_synth_delta_bact"/>
    <property type="match status" value="1"/>
</dbReference>
<keyword evidence="4 8" id="KW-0406">Ion transport</keyword>
<dbReference type="RefSeq" id="WP_300953406.1">
    <property type="nucleotide sequence ID" value="NZ_JAUHJQ010000006.1"/>
</dbReference>
<evidence type="ECO:0000256" key="6">
    <source>
        <dbReference type="ARBA" id="ARBA00023196"/>
    </source>
</evidence>
<dbReference type="Pfam" id="PF00213">
    <property type="entry name" value="OSCP"/>
    <property type="match status" value="1"/>
</dbReference>
<comment type="similarity">
    <text evidence="8">Belongs to the ATPase delta chain family.</text>
</comment>
<evidence type="ECO:0000313" key="10">
    <source>
        <dbReference type="Proteomes" id="UP001168620"/>
    </source>
</evidence>
<comment type="caution">
    <text evidence="9">The sequence shown here is derived from an EMBL/GenBank/DDBJ whole genome shotgun (WGS) entry which is preliminary data.</text>
</comment>
<keyword evidence="8" id="KW-1003">Cell membrane</keyword>
<accession>A0ABT8FI93</accession>
<keyword evidence="2 8" id="KW-0813">Transport</keyword>
<dbReference type="PANTHER" id="PTHR11910">
    <property type="entry name" value="ATP SYNTHASE DELTA CHAIN"/>
    <property type="match status" value="1"/>
</dbReference>